<name>A0A1C0AB16_9FIRM</name>
<dbReference type="InterPro" id="IPR006684">
    <property type="entry name" value="YbgC/YbaW"/>
</dbReference>
<evidence type="ECO:0000313" key="4">
    <source>
        <dbReference type="Proteomes" id="UP000093514"/>
    </source>
</evidence>
<comment type="caution">
    <text evidence="3">The sequence shown here is derived from an EMBL/GenBank/DDBJ whole genome shotgun (WGS) entry which is preliminary data.</text>
</comment>
<dbReference type="Gene3D" id="3.10.129.10">
    <property type="entry name" value="Hotdog Thioesterase"/>
    <property type="match status" value="1"/>
</dbReference>
<protein>
    <submittedName>
        <fullName evidence="3">Thioesterase</fullName>
    </submittedName>
</protein>
<dbReference type="PANTHER" id="PTHR31793:SF27">
    <property type="entry name" value="NOVEL THIOESTERASE SUPERFAMILY DOMAIN AND SAPOSIN A-TYPE DOMAIN CONTAINING PROTEIN (0610012H03RIK)"/>
    <property type="match status" value="1"/>
</dbReference>
<evidence type="ECO:0000256" key="1">
    <source>
        <dbReference type="ARBA" id="ARBA00005953"/>
    </source>
</evidence>
<evidence type="ECO:0000256" key="2">
    <source>
        <dbReference type="ARBA" id="ARBA00022801"/>
    </source>
</evidence>
<reference evidence="3 4" key="2">
    <citation type="submission" date="2016-08" db="EMBL/GenBank/DDBJ databases">
        <title>Orenia metallireducens sp. nov. strain Z6, a Novel Metal-reducing Firmicute from the Deep Subsurface.</title>
        <authorList>
            <person name="Maxim B.I."/>
            <person name="Kenneth K."/>
            <person name="Flynn T.M."/>
            <person name="Oloughlin E.J."/>
            <person name="Locke R.A."/>
            <person name="Weber J.R."/>
            <person name="Egan S.M."/>
            <person name="Mackie R.I."/>
            <person name="Cann I.K."/>
        </authorList>
    </citation>
    <scope>NUCLEOTIDE SEQUENCE [LARGE SCALE GENOMIC DNA]</scope>
    <source>
        <strain evidence="3 4">Z6</strain>
    </source>
</reference>
<dbReference type="RefSeq" id="WP_068715438.1">
    <property type="nucleotide sequence ID" value="NZ_LWDV01000007.1"/>
</dbReference>
<dbReference type="Pfam" id="PF13279">
    <property type="entry name" value="4HBT_2"/>
    <property type="match status" value="1"/>
</dbReference>
<reference evidence="4" key="1">
    <citation type="submission" date="2016-07" db="EMBL/GenBank/DDBJ databases">
        <authorList>
            <person name="Florea S."/>
            <person name="Webb J.S."/>
            <person name="Jaromczyk J."/>
            <person name="Schardl C.L."/>
        </authorList>
    </citation>
    <scope>NUCLEOTIDE SEQUENCE [LARGE SCALE GENOMIC DNA]</scope>
    <source>
        <strain evidence="4">Z6</strain>
    </source>
</reference>
<dbReference type="CDD" id="cd00586">
    <property type="entry name" value="4HBT"/>
    <property type="match status" value="1"/>
</dbReference>
<dbReference type="InterPro" id="IPR050563">
    <property type="entry name" value="4-hydroxybenzoyl-CoA_TE"/>
</dbReference>
<dbReference type="PIRSF" id="PIRSF003230">
    <property type="entry name" value="YbgC"/>
    <property type="match status" value="1"/>
</dbReference>
<sequence>MKEYSHKIRVTYEETDKMGVVYYANYLRWFEIARTELLRQEGLIYRDLEENGILLPVLESHCNYHHPALYDDLVKLVTKIKDLRRAKITFEYEILRLEDDKLLATGTTVHPFVNSDFKPISLKKEFPKLWEIIEQSFDNKN</sequence>
<dbReference type="OrthoDB" id="9800856at2"/>
<comment type="similarity">
    <text evidence="1">Belongs to the 4-hydroxybenzoyl-CoA thioesterase family.</text>
</comment>
<accession>A0A1C0AB16</accession>
<dbReference type="PANTHER" id="PTHR31793">
    <property type="entry name" value="4-HYDROXYBENZOYL-COA THIOESTERASE FAMILY MEMBER"/>
    <property type="match status" value="1"/>
</dbReference>
<proteinExistence type="inferred from homology"/>
<dbReference type="EMBL" id="LWDV01000007">
    <property type="protein sequence ID" value="OCL27567.1"/>
    <property type="molecule type" value="Genomic_DNA"/>
</dbReference>
<evidence type="ECO:0000313" key="3">
    <source>
        <dbReference type="EMBL" id="OCL27567.1"/>
    </source>
</evidence>
<dbReference type="NCBIfam" id="TIGR00051">
    <property type="entry name" value="YbgC/FadM family acyl-CoA thioesterase"/>
    <property type="match status" value="1"/>
</dbReference>
<dbReference type="InterPro" id="IPR029069">
    <property type="entry name" value="HotDog_dom_sf"/>
</dbReference>
<keyword evidence="4" id="KW-1185">Reference proteome</keyword>
<gene>
    <name evidence="3" type="ORF">U472_03155</name>
</gene>
<organism evidence="3 4">
    <name type="scientific">Orenia metallireducens</name>
    <dbReference type="NCBI Taxonomy" id="1413210"/>
    <lineage>
        <taxon>Bacteria</taxon>
        <taxon>Bacillati</taxon>
        <taxon>Bacillota</taxon>
        <taxon>Clostridia</taxon>
        <taxon>Halanaerobiales</taxon>
        <taxon>Halobacteroidaceae</taxon>
        <taxon>Orenia</taxon>
    </lineage>
</organism>
<dbReference type="SUPFAM" id="SSF54637">
    <property type="entry name" value="Thioesterase/thiol ester dehydrase-isomerase"/>
    <property type="match status" value="1"/>
</dbReference>
<dbReference type="GO" id="GO:0047617">
    <property type="term" value="F:fatty acyl-CoA hydrolase activity"/>
    <property type="evidence" value="ECO:0007669"/>
    <property type="project" value="TreeGrafter"/>
</dbReference>
<keyword evidence="2" id="KW-0378">Hydrolase</keyword>
<dbReference type="Proteomes" id="UP000093514">
    <property type="component" value="Unassembled WGS sequence"/>
</dbReference>
<dbReference type="AlphaFoldDB" id="A0A1C0AB16"/>